<dbReference type="VEuPathDB" id="VectorBase:AMEM21_000616"/>
<accession>A0A182V6W8</accession>
<organism evidence="2 3">
    <name type="scientific">Anopheles merus</name>
    <name type="common">Mosquito</name>
    <dbReference type="NCBI Taxonomy" id="30066"/>
    <lineage>
        <taxon>Eukaryota</taxon>
        <taxon>Metazoa</taxon>
        <taxon>Ecdysozoa</taxon>
        <taxon>Arthropoda</taxon>
        <taxon>Hexapoda</taxon>
        <taxon>Insecta</taxon>
        <taxon>Pterygota</taxon>
        <taxon>Neoptera</taxon>
        <taxon>Endopterygota</taxon>
        <taxon>Diptera</taxon>
        <taxon>Nematocera</taxon>
        <taxon>Culicoidea</taxon>
        <taxon>Culicidae</taxon>
        <taxon>Anophelinae</taxon>
        <taxon>Anopheles</taxon>
    </lineage>
</organism>
<evidence type="ECO:0000256" key="1">
    <source>
        <dbReference type="SAM" id="MobiDB-lite"/>
    </source>
</evidence>
<reference evidence="2" key="1">
    <citation type="submission" date="2020-05" db="UniProtKB">
        <authorList>
            <consortium name="EnsemblMetazoa"/>
        </authorList>
    </citation>
    <scope>IDENTIFICATION</scope>
    <source>
        <strain evidence="2">MAF</strain>
    </source>
</reference>
<dbReference type="EnsemblMetazoa" id="AMEM009876-RA">
    <property type="protein sequence ID" value="AMEM009876-PA"/>
    <property type="gene ID" value="AMEM009876"/>
</dbReference>
<feature type="compositionally biased region" description="Basic and acidic residues" evidence="1">
    <location>
        <begin position="159"/>
        <end position="174"/>
    </location>
</feature>
<evidence type="ECO:0000313" key="2">
    <source>
        <dbReference type="EnsemblMetazoa" id="AMEM009876-PA"/>
    </source>
</evidence>
<sequence length="199" mass="21472">MRTQSPKAAPQHLRRQGAASVHWKYLPRQDVAESLRSRPCLPDAKDLHHLSLMSGYGAHLLHGFQPHFLHPLNPAVSTASGTSPFSGGGAFVKPFPSNLPLPSAFAPPKCLGFGIDQGLLFGSSGSGSESFRTDSSSPACTSLSPPAKDESLEGQTSEDGDRERDRICTPERSPETPGFRHASKRYASPYHTHINMSEV</sequence>
<name>A0A182V6W8_ANOME</name>
<protein>
    <submittedName>
        <fullName evidence="2">Uncharacterized protein</fullName>
    </submittedName>
</protein>
<dbReference type="VEuPathDB" id="VectorBase:AMEM009876"/>
<feature type="region of interest" description="Disordered" evidence="1">
    <location>
        <begin position="124"/>
        <end position="199"/>
    </location>
</feature>
<dbReference type="AlphaFoldDB" id="A0A182V6W8"/>
<proteinExistence type="predicted"/>
<evidence type="ECO:0000313" key="3">
    <source>
        <dbReference type="Proteomes" id="UP000075903"/>
    </source>
</evidence>
<dbReference type="Proteomes" id="UP000075903">
    <property type="component" value="Unassembled WGS sequence"/>
</dbReference>
<dbReference type="STRING" id="30066.A0A182V6W8"/>
<feature type="compositionally biased region" description="Low complexity" evidence="1">
    <location>
        <begin position="124"/>
        <end position="137"/>
    </location>
</feature>
<keyword evidence="3" id="KW-1185">Reference proteome</keyword>